<protein>
    <submittedName>
        <fullName evidence="1">WGS project CBMG000000000 data, contig CS5907-c000761</fullName>
    </submittedName>
</protein>
<reference evidence="1" key="1">
    <citation type="submission" date="2013-05" db="EMBL/GenBank/DDBJ databases">
        <title>Draft genome sequences of six wheat associated Fusarium spp. isolates.</title>
        <authorList>
            <person name="Moolhuijzen P.M."/>
            <person name="Manners J.M."/>
            <person name="Wilcox S."/>
            <person name="Bellgard M.I."/>
            <person name="Gardiner D.M."/>
        </authorList>
    </citation>
    <scope>NUCLEOTIDE SEQUENCE</scope>
    <source>
        <strain evidence="1">CS5907</strain>
        <strain evidence="1">CS5907</strain>
    </source>
</reference>
<dbReference type="PANTHER" id="PTHR39697:SF2">
    <property type="entry name" value="CYANOVIRIN-N DOMAIN-CONTAINING PROTEIN"/>
    <property type="match status" value="1"/>
</dbReference>
<proteinExistence type="predicted"/>
<name>A0A096PFC3_9HYPO</name>
<dbReference type="EMBL" id="CBMG010000759">
    <property type="protein sequence ID" value="CEG03401.1"/>
    <property type="molecule type" value="Genomic_DNA"/>
</dbReference>
<organism evidence="1">
    <name type="scientific">Fusarium acuminatum CS5907</name>
    <dbReference type="NCBI Taxonomy" id="1318461"/>
    <lineage>
        <taxon>Eukaryota</taxon>
        <taxon>Fungi</taxon>
        <taxon>Dikarya</taxon>
        <taxon>Ascomycota</taxon>
        <taxon>Pezizomycotina</taxon>
        <taxon>Sordariomycetes</taxon>
        <taxon>Hypocreomycetidae</taxon>
        <taxon>Hypocreales</taxon>
        <taxon>Nectriaceae</taxon>
        <taxon>Fusarium</taxon>
        <taxon>Fusarium tricinctum species complex</taxon>
    </lineage>
</organism>
<evidence type="ECO:0000313" key="1">
    <source>
        <dbReference type="EMBL" id="CEG03401.1"/>
    </source>
</evidence>
<accession>A0A096PFC3</accession>
<sequence length="167" mass="18682">MSKYIDLHDTMSMASTMDGANTPTYTTIAETRSDYPESVPYPGAIFINRHRDSGKVITVVDGELRLCQGLNPRGGFHWECIERDKWLGFRNCVSGKLIGHNDRGKFIAGAHEHQAYEYFALGPSPKGGYELLMRHDYELWSMTVGGDGSELVETKGDGALWEFLKTS</sequence>
<comment type="caution">
    <text evidence="1">The sequence shown here is derived from an EMBL/GenBank/DDBJ whole genome shotgun (WGS) entry which is preliminary data.</text>
</comment>
<dbReference type="AlphaFoldDB" id="A0A096PFC3"/>
<dbReference type="PANTHER" id="PTHR39697">
    <property type="entry name" value="RICIN B LECTIN DOMAIN-CONTAINING PROTEIN-RELATED"/>
    <property type="match status" value="1"/>
</dbReference>
<gene>
    <name evidence="1" type="ORF">BN851_0040130</name>
</gene>